<dbReference type="GO" id="GO:0016818">
    <property type="term" value="F:hydrolase activity, acting on acid anhydrides, in phosphorus-containing anhydrides"/>
    <property type="evidence" value="ECO:0007669"/>
    <property type="project" value="InterPro"/>
</dbReference>
<evidence type="ECO:0000256" key="1">
    <source>
        <dbReference type="ARBA" id="ARBA00022722"/>
    </source>
</evidence>
<keyword evidence="5" id="KW-0067">ATP-binding</keyword>
<name>A0A3N5CD27_9BACL</name>
<dbReference type="Gene3D" id="3.30.420.10">
    <property type="entry name" value="Ribonuclease H-like superfamily/Ribonuclease H"/>
    <property type="match status" value="1"/>
</dbReference>
<dbReference type="InterPro" id="IPR014013">
    <property type="entry name" value="Helic_SF1/SF2_ATP-bd_DinG/Rad3"/>
</dbReference>
<dbReference type="GO" id="GO:0008408">
    <property type="term" value="F:3'-5' exonuclease activity"/>
    <property type="evidence" value="ECO:0007669"/>
    <property type="project" value="TreeGrafter"/>
</dbReference>
<dbReference type="Pfam" id="PF13307">
    <property type="entry name" value="Helicase_C_2"/>
    <property type="match status" value="1"/>
</dbReference>
<proteinExistence type="predicted"/>
<evidence type="ECO:0000256" key="2">
    <source>
        <dbReference type="ARBA" id="ARBA00022741"/>
    </source>
</evidence>
<dbReference type="InterPro" id="IPR013520">
    <property type="entry name" value="Ribonucl_H"/>
</dbReference>
<dbReference type="InterPro" id="IPR027417">
    <property type="entry name" value="P-loop_NTPase"/>
</dbReference>
<keyword evidence="1" id="KW-0540">Nuclease</keyword>
<dbReference type="PANTHER" id="PTHR30231">
    <property type="entry name" value="DNA POLYMERASE III SUBUNIT EPSILON"/>
    <property type="match status" value="1"/>
</dbReference>
<dbReference type="RefSeq" id="WP_123807512.1">
    <property type="nucleotide sequence ID" value="NZ_RKRK01000002.1"/>
</dbReference>
<dbReference type="EMBL" id="RKRK01000002">
    <property type="protein sequence ID" value="RPF58012.1"/>
    <property type="molecule type" value="Genomic_DNA"/>
</dbReference>
<dbReference type="GO" id="GO:0003887">
    <property type="term" value="F:DNA-directed DNA polymerase activity"/>
    <property type="evidence" value="ECO:0007669"/>
    <property type="project" value="InterPro"/>
</dbReference>
<feature type="domain" description="Helicase ATP-binding" evidence="6">
    <location>
        <begin position="249"/>
        <end position="516"/>
    </location>
</feature>
<evidence type="ECO:0000313" key="7">
    <source>
        <dbReference type="EMBL" id="RPF58012.1"/>
    </source>
</evidence>
<dbReference type="NCBIfam" id="TIGR00573">
    <property type="entry name" value="dnaq"/>
    <property type="match status" value="1"/>
</dbReference>
<keyword evidence="3" id="KW-0378">Hydrolase</keyword>
<dbReference type="AlphaFoldDB" id="A0A3N5CD27"/>
<dbReference type="SMART" id="SM00479">
    <property type="entry name" value="EXOIII"/>
    <property type="match status" value="1"/>
</dbReference>
<accession>A0A3N5CD27</accession>
<dbReference type="GO" id="GO:0003677">
    <property type="term" value="F:DNA binding"/>
    <property type="evidence" value="ECO:0007669"/>
    <property type="project" value="InterPro"/>
</dbReference>
<sequence length="865" mass="100669">MKFAFVDLETTGQSHQDDDIIELGIVITEDLEIIDSFTSLISIEKEIPVYISSLTNIKDEDLIDQPSFQHISNHVYEMLNDCTFVAHNAKFDLEFLKYAFLQCDIEFQPELIVDTHDWFKMIYPTQSSYKLENLSAIIGTKHTMAHRAFYDAKVTAELFIHSIKKYMSFNFESKKSLIDVACGLNFDINRILTYFQTLNKTYQISEVSSGIKEINGIFFKDMMDEISQLNKENLNDIKHKVKDLSFEDFCKNVLKDYEHREEQHALQDYLLSHMKDKTISIIEAPTAIGKTLTYIYNALIKYSETGERTLISTNTKLLQHELQDLMISIENSLNVKSFHSMLMGRSNYIHLPIVRKILNDDTLNYEVIILKGKLIVWLLQTNTGLVSELNLKGGANIYYHSVLNDHHNSIHPSFYDFHKNKLKNSMIGITNHSNLFVDETESLCELYHHLIIDESHHLLNVATSNAHRQVSLPSLKKVINPIQSGHTSNIEEKLYKTLDNVVHSLFKNLHKSLQNEKSSIDVDELYIIHKLNQMQNILNDETLTNVPGFIFLDEIISNINAYLNQIEKQIFNSEFIYLNSDNKKYYETVSINYLVESPKYIIKRKLFEQYKSIHFLSGTLQVNESFSFFIQEIGLENLDYSLNSIAFKDVIDYQNNAELWVSNDQISTSFPYSNEYIQHIVECCYRLVVMPQNKGLALFTNHQMIQEVKEYFEDINMNQFPIISQHKSIHNKRILQKFNPLDYGLLLASLSFYEGVNFKAPNNTQKILLMTKLPFLSPNDPLSYYHSMQYDNPFIEYTLPKASQRFRQGIGRLLRDGSDQGIIICLDDRLTKGLYKKYFLNGLPNMDIKYYSLDEMDQQINNMCD</sequence>
<dbReference type="Gene3D" id="3.40.50.300">
    <property type="entry name" value="P-loop containing nucleotide triphosphate hydrolases"/>
    <property type="match status" value="2"/>
</dbReference>
<evidence type="ECO:0000256" key="3">
    <source>
        <dbReference type="ARBA" id="ARBA00022801"/>
    </source>
</evidence>
<dbReference type="PROSITE" id="PS51193">
    <property type="entry name" value="HELICASE_ATP_BIND_2"/>
    <property type="match status" value="1"/>
</dbReference>
<keyword evidence="4" id="KW-0269">Exonuclease</keyword>
<dbReference type="Pfam" id="PF00929">
    <property type="entry name" value="RNase_T"/>
    <property type="match status" value="1"/>
</dbReference>
<dbReference type="GO" id="GO:0004386">
    <property type="term" value="F:helicase activity"/>
    <property type="evidence" value="ECO:0007669"/>
    <property type="project" value="UniProtKB-KW"/>
</dbReference>
<protein>
    <submittedName>
        <fullName evidence="7">ATP-dependent DNA helicase DinG</fullName>
    </submittedName>
</protein>
<evidence type="ECO:0000313" key="8">
    <source>
        <dbReference type="Proteomes" id="UP000277108"/>
    </source>
</evidence>
<reference evidence="7 8" key="1">
    <citation type="submission" date="2018-11" db="EMBL/GenBank/DDBJ databases">
        <title>Genomic Encyclopedia of Type Strains, Phase IV (KMG-IV): sequencing the most valuable type-strain genomes for metagenomic binning, comparative biology and taxonomic classification.</title>
        <authorList>
            <person name="Goeker M."/>
        </authorList>
    </citation>
    <scope>NUCLEOTIDE SEQUENCE [LARGE SCALE GENOMIC DNA]</scope>
    <source>
        <strain evidence="7 8">DSM 29158</strain>
    </source>
</reference>
<dbReference type="InterPro" id="IPR036397">
    <property type="entry name" value="RNaseH_sf"/>
</dbReference>
<dbReference type="InterPro" id="IPR006555">
    <property type="entry name" value="ATP-dep_Helicase_C"/>
</dbReference>
<dbReference type="GO" id="GO:0045004">
    <property type="term" value="P:DNA replication proofreading"/>
    <property type="evidence" value="ECO:0007669"/>
    <property type="project" value="TreeGrafter"/>
</dbReference>
<keyword evidence="7" id="KW-0347">Helicase</keyword>
<evidence type="ECO:0000259" key="6">
    <source>
        <dbReference type="PROSITE" id="PS51193"/>
    </source>
</evidence>
<dbReference type="SUPFAM" id="SSF53098">
    <property type="entry name" value="Ribonuclease H-like"/>
    <property type="match status" value="1"/>
</dbReference>
<dbReference type="SMART" id="SM00491">
    <property type="entry name" value="HELICc2"/>
    <property type="match status" value="1"/>
</dbReference>
<dbReference type="FunFam" id="3.30.420.10:FF:000045">
    <property type="entry name" value="3'-5' exonuclease DinG"/>
    <property type="match status" value="1"/>
</dbReference>
<dbReference type="InterPro" id="IPR006054">
    <property type="entry name" value="DnaQ"/>
</dbReference>
<dbReference type="OrthoDB" id="9803913at2"/>
<dbReference type="CDD" id="cd06127">
    <property type="entry name" value="DEDDh"/>
    <property type="match status" value="1"/>
</dbReference>
<organism evidence="7 8">
    <name type="scientific">Abyssicoccus albus</name>
    <dbReference type="NCBI Taxonomy" id="1817405"/>
    <lineage>
        <taxon>Bacteria</taxon>
        <taxon>Bacillati</taxon>
        <taxon>Bacillota</taxon>
        <taxon>Bacilli</taxon>
        <taxon>Bacillales</taxon>
        <taxon>Abyssicoccaceae</taxon>
    </lineage>
</organism>
<dbReference type="SUPFAM" id="SSF52540">
    <property type="entry name" value="P-loop containing nucleoside triphosphate hydrolases"/>
    <property type="match status" value="1"/>
</dbReference>
<evidence type="ECO:0000256" key="5">
    <source>
        <dbReference type="ARBA" id="ARBA00022840"/>
    </source>
</evidence>
<dbReference type="Proteomes" id="UP000277108">
    <property type="component" value="Unassembled WGS sequence"/>
</dbReference>
<dbReference type="GO" id="GO:0005829">
    <property type="term" value="C:cytosol"/>
    <property type="evidence" value="ECO:0007669"/>
    <property type="project" value="TreeGrafter"/>
</dbReference>
<comment type="caution">
    <text evidence="7">The sequence shown here is derived from an EMBL/GenBank/DDBJ whole genome shotgun (WGS) entry which is preliminary data.</text>
</comment>
<gene>
    <name evidence="7" type="ORF">EDD62_0650</name>
</gene>
<dbReference type="GO" id="GO:0005524">
    <property type="term" value="F:ATP binding"/>
    <property type="evidence" value="ECO:0007669"/>
    <property type="project" value="UniProtKB-KW"/>
</dbReference>
<keyword evidence="8" id="KW-1185">Reference proteome</keyword>
<dbReference type="InterPro" id="IPR012337">
    <property type="entry name" value="RNaseH-like_sf"/>
</dbReference>
<keyword evidence="2" id="KW-0547">Nucleotide-binding</keyword>
<dbReference type="PANTHER" id="PTHR30231:SF41">
    <property type="entry name" value="DNA POLYMERASE III SUBUNIT EPSILON"/>
    <property type="match status" value="1"/>
</dbReference>
<evidence type="ECO:0000256" key="4">
    <source>
        <dbReference type="ARBA" id="ARBA00022839"/>
    </source>
</evidence>